<dbReference type="AlphaFoldDB" id="A0A6J8APD5"/>
<proteinExistence type="predicted"/>
<dbReference type="SMART" id="SM00031">
    <property type="entry name" value="DED"/>
    <property type="match status" value="1"/>
</dbReference>
<evidence type="ECO:0000313" key="4">
    <source>
        <dbReference type="Proteomes" id="UP000507470"/>
    </source>
</evidence>
<dbReference type="PANTHER" id="PTHR48169:SF7">
    <property type="entry name" value="CASPASE 10"/>
    <property type="match status" value="1"/>
</dbReference>
<gene>
    <name evidence="3" type="ORF">MCOR_10120</name>
</gene>
<protein>
    <submittedName>
        <fullName evidence="3">MYO5</fullName>
    </submittedName>
</protein>
<dbReference type="PROSITE" id="PS50168">
    <property type="entry name" value="DED"/>
    <property type="match status" value="1"/>
</dbReference>
<accession>A0A6J8APD5</accession>
<keyword evidence="1" id="KW-0053">Apoptosis</keyword>
<dbReference type="GO" id="GO:0006915">
    <property type="term" value="P:apoptotic process"/>
    <property type="evidence" value="ECO:0007669"/>
    <property type="project" value="UniProtKB-KW"/>
</dbReference>
<dbReference type="InterPro" id="IPR011029">
    <property type="entry name" value="DEATH-like_dom_sf"/>
</dbReference>
<feature type="domain" description="DED" evidence="2">
    <location>
        <begin position="14"/>
        <end position="92"/>
    </location>
</feature>
<sequence>MEKHSEVDTKLRIDYDSMCNKIAQELTTDNLKEIKFLLRRDIGKATWERIKDGRDLVPVLENLEYFTRNEVTKLEKLLTDAKVSSLATVVRQYSDCIPRMLNIDDDGNGVILCNLVHLQKALKAYWYFLRVFRELELKQYSGNLAFNVESSYEISEFCFHLPTRKISEKCAIVKQTL</sequence>
<evidence type="ECO:0000256" key="1">
    <source>
        <dbReference type="ARBA" id="ARBA00022703"/>
    </source>
</evidence>
<dbReference type="Gene3D" id="1.10.533.10">
    <property type="entry name" value="Death Domain, Fas"/>
    <property type="match status" value="1"/>
</dbReference>
<evidence type="ECO:0000259" key="2">
    <source>
        <dbReference type="PROSITE" id="PS50168"/>
    </source>
</evidence>
<organism evidence="3 4">
    <name type="scientific">Mytilus coruscus</name>
    <name type="common">Sea mussel</name>
    <dbReference type="NCBI Taxonomy" id="42192"/>
    <lineage>
        <taxon>Eukaryota</taxon>
        <taxon>Metazoa</taxon>
        <taxon>Spiralia</taxon>
        <taxon>Lophotrochozoa</taxon>
        <taxon>Mollusca</taxon>
        <taxon>Bivalvia</taxon>
        <taxon>Autobranchia</taxon>
        <taxon>Pteriomorphia</taxon>
        <taxon>Mytilida</taxon>
        <taxon>Mytiloidea</taxon>
        <taxon>Mytilidae</taxon>
        <taxon>Mytilinae</taxon>
        <taxon>Mytilus</taxon>
    </lineage>
</organism>
<dbReference type="SUPFAM" id="SSF47986">
    <property type="entry name" value="DEATH domain"/>
    <property type="match status" value="1"/>
</dbReference>
<dbReference type="GO" id="GO:0042981">
    <property type="term" value="P:regulation of apoptotic process"/>
    <property type="evidence" value="ECO:0007669"/>
    <property type="project" value="InterPro"/>
</dbReference>
<keyword evidence="4" id="KW-1185">Reference proteome</keyword>
<evidence type="ECO:0000313" key="3">
    <source>
        <dbReference type="EMBL" id="CAC5371790.1"/>
    </source>
</evidence>
<dbReference type="Proteomes" id="UP000507470">
    <property type="component" value="Unassembled WGS sequence"/>
</dbReference>
<dbReference type="Pfam" id="PF01335">
    <property type="entry name" value="DED"/>
    <property type="match status" value="1"/>
</dbReference>
<reference evidence="3 4" key="1">
    <citation type="submission" date="2020-06" db="EMBL/GenBank/DDBJ databases">
        <authorList>
            <person name="Li R."/>
            <person name="Bekaert M."/>
        </authorList>
    </citation>
    <scope>NUCLEOTIDE SEQUENCE [LARGE SCALE GENOMIC DNA]</scope>
    <source>
        <strain evidence="4">wild</strain>
    </source>
</reference>
<name>A0A6J8APD5_MYTCO</name>
<dbReference type="InterPro" id="IPR001875">
    <property type="entry name" value="DED_dom"/>
</dbReference>
<dbReference type="OrthoDB" id="9931131at2759"/>
<dbReference type="PANTHER" id="PTHR48169">
    <property type="entry name" value="DED DOMAIN-CONTAINING PROTEIN"/>
    <property type="match status" value="1"/>
</dbReference>
<dbReference type="EMBL" id="CACVKT020001809">
    <property type="protein sequence ID" value="CAC5371790.1"/>
    <property type="molecule type" value="Genomic_DNA"/>
</dbReference>